<name>A0A1J5PN42_9ZZZZ</name>
<reference evidence="1" key="1">
    <citation type="submission" date="2016-10" db="EMBL/GenBank/DDBJ databases">
        <title>Sequence of Gallionella enrichment culture.</title>
        <authorList>
            <person name="Poehlein A."/>
            <person name="Muehling M."/>
            <person name="Daniel R."/>
        </authorList>
    </citation>
    <scope>NUCLEOTIDE SEQUENCE</scope>
</reference>
<organism evidence="1">
    <name type="scientific">mine drainage metagenome</name>
    <dbReference type="NCBI Taxonomy" id="410659"/>
    <lineage>
        <taxon>unclassified sequences</taxon>
        <taxon>metagenomes</taxon>
        <taxon>ecological metagenomes</taxon>
    </lineage>
</organism>
<accession>A0A1J5PN42</accession>
<comment type="caution">
    <text evidence="1">The sequence shown here is derived from an EMBL/GenBank/DDBJ whole genome shotgun (WGS) entry which is preliminary data.</text>
</comment>
<evidence type="ECO:0000313" key="1">
    <source>
        <dbReference type="EMBL" id="OIQ72224.1"/>
    </source>
</evidence>
<sequence length="280" mass="30368">MPAGGGANFIDETVLLEMQGADVDGDGQVPGGIHFFPGLDLGAGCFQHPAPDGHDESNLLGKRNELQRRNQPALGMHPSDQGFDTDRAGLVIHLKLVEQPELPVRHCLAQRRLQRDSCIQCLLHQRVEESLRVAPRLLGLIHGHVGLGGQIFAPALVAMEQRDTDAGGSMMLVAFEQVGFIERSKNLVAHHLGMDDGAVRSVVEVIEQHDELVPTQTSHGIFFAHSGFQPCSDFAQQEVAIVVAFGVVEMLEIIEIQIQHCAVLAATLARREGMLQPVGQ</sequence>
<proteinExistence type="predicted"/>
<dbReference type="AlphaFoldDB" id="A0A1J5PN42"/>
<dbReference type="EMBL" id="MLJW01003362">
    <property type="protein sequence ID" value="OIQ72224.1"/>
    <property type="molecule type" value="Genomic_DNA"/>
</dbReference>
<gene>
    <name evidence="1" type="ORF">GALL_461540</name>
</gene>
<protein>
    <submittedName>
        <fullName evidence="1">Uncharacterized protein</fullName>
    </submittedName>
</protein>